<keyword evidence="3" id="KW-1185">Reference proteome</keyword>
<keyword evidence="1" id="KW-0732">Signal</keyword>
<dbReference type="OrthoDB" id="4760845at2"/>
<sequence length="195" mass="21550">MNFSRVLIIAASVMLATSVTYADETMHSKHMSSWKASMQKKHMIASAMSAAPKKVSAMATIVYIDAQGHMQTLRKGQNNFICMPDNPTTPGPDPMCMDPASMEWAEAWMMHKIPPTGKVGLMYMLAGGTDASNVDPYATKPTAGNHWIKTGPHIMIVGAPQSFYDMYPKHKQPDTSVPYVMWSGTPYQHLMIPIK</sequence>
<comment type="caution">
    <text evidence="2">The sequence shown here is derived from an EMBL/GenBank/DDBJ whole genome shotgun (WGS) entry which is preliminary data.</text>
</comment>
<evidence type="ECO:0000313" key="3">
    <source>
        <dbReference type="Proteomes" id="UP000018418"/>
    </source>
</evidence>
<feature type="signal peptide" evidence="1">
    <location>
        <begin position="1"/>
        <end position="22"/>
    </location>
</feature>
<dbReference type="AlphaFoldDB" id="V2US02"/>
<reference evidence="2 3" key="1">
    <citation type="submission" date="2013-10" db="EMBL/GenBank/DDBJ databases">
        <title>The Genome Sequence of Acinetobacter brisouii CIP 110357.</title>
        <authorList>
            <consortium name="The Broad Institute Genomics Platform"/>
            <consortium name="The Broad Institute Genome Sequencing Center for Infectious Disease"/>
            <person name="Cerqueira G."/>
            <person name="Feldgarden M."/>
            <person name="Courvalin P."/>
            <person name="Grillot-Courvalin C."/>
            <person name="Clermont D."/>
            <person name="Rocha E."/>
            <person name="Yoon E.-J."/>
            <person name="Nemec A."/>
            <person name="Young S.K."/>
            <person name="Zeng Q."/>
            <person name="Gargeya S."/>
            <person name="Fitzgerald M."/>
            <person name="Abouelleil A."/>
            <person name="Alvarado L."/>
            <person name="Berlin A.M."/>
            <person name="Chapman S.B."/>
            <person name="Gainer-Dewar J."/>
            <person name="Goldberg J."/>
            <person name="Gnerre S."/>
            <person name="Griggs A."/>
            <person name="Gujja S."/>
            <person name="Hansen M."/>
            <person name="Howarth C."/>
            <person name="Imamovic A."/>
            <person name="Ireland A."/>
            <person name="Larimer J."/>
            <person name="McCowan C."/>
            <person name="Murphy C."/>
            <person name="Pearson M."/>
            <person name="Poon T.W."/>
            <person name="Priest M."/>
            <person name="Roberts A."/>
            <person name="Saif S."/>
            <person name="Shea T."/>
            <person name="Sykes S."/>
            <person name="Wortman J."/>
            <person name="Nusbaum C."/>
            <person name="Birren B."/>
        </authorList>
    </citation>
    <scope>NUCLEOTIDE SEQUENCE [LARGE SCALE GENOMIC DNA]</scope>
    <source>
        <strain evidence="2 3">CIP 110357</strain>
    </source>
</reference>
<gene>
    <name evidence="2" type="ORF">P255_01940</name>
</gene>
<accession>V2US02</accession>
<protein>
    <submittedName>
        <fullName evidence="2">Uncharacterized protein</fullName>
    </submittedName>
</protein>
<dbReference type="EMBL" id="AYEU01000006">
    <property type="protein sequence ID" value="ESK51425.1"/>
    <property type="molecule type" value="Genomic_DNA"/>
</dbReference>
<dbReference type="Proteomes" id="UP000018418">
    <property type="component" value="Unassembled WGS sequence"/>
</dbReference>
<dbReference type="PATRIC" id="fig|1341683.3.peg.1927"/>
<evidence type="ECO:0000313" key="2">
    <source>
        <dbReference type="EMBL" id="ESK51425.1"/>
    </source>
</evidence>
<organism evidence="2 3">
    <name type="scientific">Acinetobacter brisouii CIP 110357</name>
    <dbReference type="NCBI Taxonomy" id="1341683"/>
    <lineage>
        <taxon>Bacteria</taxon>
        <taxon>Pseudomonadati</taxon>
        <taxon>Pseudomonadota</taxon>
        <taxon>Gammaproteobacteria</taxon>
        <taxon>Moraxellales</taxon>
        <taxon>Moraxellaceae</taxon>
        <taxon>Acinetobacter</taxon>
    </lineage>
</organism>
<dbReference type="RefSeq" id="WP_004899848.1">
    <property type="nucleotide sequence ID" value="NZ_BBTI01000002.1"/>
</dbReference>
<evidence type="ECO:0000256" key="1">
    <source>
        <dbReference type="SAM" id="SignalP"/>
    </source>
</evidence>
<name>V2US02_9GAMM</name>
<proteinExistence type="predicted"/>
<dbReference type="HOGENOM" id="CLU_098121_0_0_6"/>
<feature type="chain" id="PRO_5004712332" evidence="1">
    <location>
        <begin position="23"/>
        <end position="195"/>
    </location>
</feature>